<dbReference type="InterPro" id="IPR056616">
    <property type="entry name" value="Chromo_MIT1"/>
</dbReference>
<keyword evidence="9" id="KW-0539">Nucleus</keyword>
<dbReference type="Pfam" id="PF23614">
    <property type="entry name" value="DUF7141"/>
    <property type="match status" value="1"/>
</dbReference>
<dbReference type="Pfam" id="PF18585">
    <property type="entry name" value="zf-CCCH_6"/>
    <property type="match status" value="1"/>
</dbReference>
<dbReference type="CDD" id="cd18793">
    <property type="entry name" value="SF2_C_SNF"/>
    <property type="match status" value="1"/>
</dbReference>
<dbReference type="SUPFAM" id="SSF52540">
    <property type="entry name" value="P-loop containing nucleoside triphosphate hydrolases"/>
    <property type="match status" value="2"/>
</dbReference>
<organism evidence="15 16">
    <name type="scientific">[Emmonsia] crescens</name>
    <dbReference type="NCBI Taxonomy" id="73230"/>
    <lineage>
        <taxon>Eukaryota</taxon>
        <taxon>Fungi</taxon>
        <taxon>Dikarya</taxon>
        <taxon>Ascomycota</taxon>
        <taxon>Pezizomycotina</taxon>
        <taxon>Eurotiomycetes</taxon>
        <taxon>Eurotiomycetidae</taxon>
        <taxon>Onygenales</taxon>
        <taxon>Ajellomycetaceae</taxon>
        <taxon>Emergomyces</taxon>
    </lineage>
</organism>
<dbReference type="SMART" id="SM00490">
    <property type="entry name" value="HELICc"/>
    <property type="match status" value="1"/>
</dbReference>
<evidence type="ECO:0000256" key="6">
    <source>
        <dbReference type="ARBA" id="ARBA00022801"/>
    </source>
</evidence>
<comment type="subcellular location">
    <subcellularLocation>
        <location evidence="1">Nucleus</location>
    </subcellularLocation>
</comment>
<evidence type="ECO:0000256" key="9">
    <source>
        <dbReference type="ARBA" id="ARBA00023242"/>
    </source>
</evidence>
<dbReference type="GO" id="GO:0042393">
    <property type="term" value="F:histone binding"/>
    <property type="evidence" value="ECO:0007669"/>
    <property type="project" value="TreeGrafter"/>
</dbReference>
<keyword evidence="5 10" id="KW-0863">Zinc-finger</keyword>
<dbReference type="GO" id="GO:0005524">
    <property type="term" value="F:ATP binding"/>
    <property type="evidence" value="ECO:0007669"/>
    <property type="project" value="UniProtKB-KW"/>
</dbReference>
<keyword evidence="6" id="KW-0378">Hydrolase</keyword>
<keyword evidence="7" id="KW-0862">Zinc</keyword>
<dbReference type="SUPFAM" id="SSF54160">
    <property type="entry name" value="Chromo domain-like"/>
    <property type="match status" value="1"/>
</dbReference>
<dbReference type="GO" id="GO:0003677">
    <property type="term" value="F:DNA binding"/>
    <property type="evidence" value="ECO:0007669"/>
    <property type="project" value="TreeGrafter"/>
</dbReference>
<evidence type="ECO:0000256" key="1">
    <source>
        <dbReference type="ARBA" id="ARBA00004123"/>
    </source>
</evidence>
<evidence type="ECO:0000256" key="2">
    <source>
        <dbReference type="ARBA" id="ARBA00011353"/>
    </source>
</evidence>
<dbReference type="InterPro" id="IPR000330">
    <property type="entry name" value="SNF2_N"/>
</dbReference>
<dbReference type="InterPro" id="IPR040934">
    <property type="entry name" value="Znf-CCCH_6"/>
</dbReference>
<evidence type="ECO:0000259" key="14">
    <source>
        <dbReference type="PROSITE" id="PS51194"/>
    </source>
</evidence>
<feature type="compositionally biased region" description="Pro residues" evidence="11">
    <location>
        <begin position="1527"/>
        <end position="1550"/>
    </location>
</feature>
<accession>A0A0G2J4X5</accession>
<feature type="compositionally biased region" description="Polar residues" evidence="11">
    <location>
        <begin position="136"/>
        <end position="155"/>
    </location>
</feature>
<feature type="region of interest" description="Disordered" evidence="11">
    <location>
        <begin position="1301"/>
        <end position="1380"/>
    </location>
</feature>
<dbReference type="Pfam" id="PF23615">
    <property type="entry name" value="Chromo_MIT1"/>
    <property type="match status" value="1"/>
</dbReference>
<keyword evidence="3" id="KW-0479">Metal-binding</keyword>
<dbReference type="GO" id="GO:0003682">
    <property type="term" value="F:chromatin binding"/>
    <property type="evidence" value="ECO:0007669"/>
    <property type="project" value="TreeGrafter"/>
</dbReference>
<comment type="caution">
    <text evidence="15">The sequence shown here is derived from an EMBL/GenBank/DDBJ whole genome shotgun (WGS) entry which is preliminary data.</text>
</comment>
<reference evidence="16" key="1">
    <citation type="journal article" date="2015" name="PLoS Genet.">
        <title>The dynamic genome and transcriptome of the human fungal pathogen Blastomyces and close relative Emmonsia.</title>
        <authorList>
            <person name="Munoz J.F."/>
            <person name="Gauthier G.M."/>
            <person name="Desjardins C.A."/>
            <person name="Gallo J.E."/>
            <person name="Holder J."/>
            <person name="Sullivan T.D."/>
            <person name="Marty A.J."/>
            <person name="Carmen J.C."/>
            <person name="Chen Z."/>
            <person name="Ding L."/>
            <person name="Gujja S."/>
            <person name="Magrini V."/>
            <person name="Misas E."/>
            <person name="Mitreva M."/>
            <person name="Priest M."/>
            <person name="Saif S."/>
            <person name="Whiston E.A."/>
            <person name="Young S."/>
            <person name="Zeng Q."/>
            <person name="Goldman W.E."/>
            <person name="Mardis E.R."/>
            <person name="Taylor J.W."/>
            <person name="McEwen J.G."/>
            <person name="Clay O.K."/>
            <person name="Klein B.S."/>
            <person name="Cuomo C.A."/>
        </authorList>
    </citation>
    <scope>NUCLEOTIDE SEQUENCE [LARGE SCALE GENOMIC DNA]</scope>
    <source>
        <strain evidence="16">UAMH 3008</strain>
    </source>
</reference>
<dbReference type="InterPro" id="IPR049730">
    <property type="entry name" value="SNF2/RAD54-like_C"/>
</dbReference>
<dbReference type="SMART" id="SM00487">
    <property type="entry name" value="DEXDc"/>
    <property type="match status" value="1"/>
</dbReference>
<dbReference type="CDD" id="cd17919">
    <property type="entry name" value="DEXHc_Snf"/>
    <property type="match status" value="1"/>
</dbReference>
<dbReference type="InterPro" id="IPR001650">
    <property type="entry name" value="Helicase_C-like"/>
</dbReference>
<dbReference type="InterPro" id="IPR055565">
    <property type="entry name" value="DUF7141"/>
</dbReference>
<feature type="domain" description="Helicase C-terminal" evidence="14">
    <location>
        <begin position="1026"/>
        <end position="1188"/>
    </location>
</feature>
<dbReference type="VEuPathDB" id="FungiDB:EMCG_08010"/>
<dbReference type="InterPro" id="IPR019787">
    <property type="entry name" value="Znf_PHD-finger"/>
</dbReference>
<evidence type="ECO:0000256" key="3">
    <source>
        <dbReference type="ARBA" id="ARBA00022723"/>
    </source>
</evidence>
<dbReference type="Gene3D" id="3.40.50.300">
    <property type="entry name" value="P-loop containing nucleotide triphosphate hydrolases"/>
    <property type="match status" value="1"/>
</dbReference>
<dbReference type="GO" id="GO:0008270">
    <property type="term" value="F:zinc ion binding"/>
    <property type="evidence" value="ECO:0007669"/>
    <property type="project" value="UniProtKB-KW"/>
</dbReference>
<name>A0A0G2J4X5_9EURO</name>
<dbReference type="OrthoDB" id="5857104at2759"/>
<dbReference type="InterPro" id="IPR014001">
    <property type="entry name" value="Helicase_ATP-bd"/>
</dbReference>
<dbReference type="Proteomes" id="UP000034164">
    <property type="component" value="Unassembled WGS sequence"/>
</dbReference>
<evidence type="ECO:0000256" key="8">
    <source>
        <dbReference type="ARBA" id="ARBA00022840"/>
    </source>
</evidence>
<dbReference type="InterPro" id="IPR038718">
    <property type="entry name" value="SNF2-like_sf"/>
</dbReference>
<dbReference type="InterPro" id="IPR016197">
    <property type="entry name" value="Chromo-like_dom_sf"/>
</dbReference>
<feature type="compositionally biased region" description="Basic and acidic residues" evidence="11">
    <location>
        <begin position="1344"/>
        <end position="1360"/>
    </location>
</feature>
<feature type="domain" description="PHD-type" evidence="12">
    <location>
        <begin position="330"/>
        <end position="389"/>
    </location>
</feature>
<feature type="compositionally biased region" description="Pro residues" evidence="11">
    <location>
        <begin position="1510"/>
        <end position="1519"/>
    </location>
</feature>
<dbReference type="GO" id="GO:0016887">
    <property type="term" value="F:ATP hydrolysis activity"/>
    <property type="evidence" value="ECO:0007669"/>
    <property type="project" value="TreeGrafter"/>
</dbReference>
<dbReference type="PROSITE" id="PS01359">
    <property type="entry name" value="ZF_PHD_1"/>
    <property type="match status" value="1"/>
</dbReference>
<dbReference type="PROSITE" id="PS51194">
    <property type="entry name" value="HELICASE_CTER"/>
    <property type="match status" value="1"/>
</dbReference>
<dbReference type="InterPro" id="IPR041684">
    <property type="entry name" value="Znf-PHD-like"/>
</dbReference>
<evidence type="ECO:0000259" key="12">
    <source>
        <dbReference type="PROSITE" id="PS50016"/>
    </source>
</evidence>
<dbReference type="Pfam" id="PF00271">
    <property type="entry name" value="Helicase_C"/>
    <property type="match status" value="1"/>
</dbReference>
<dbReference type="PROSITE" id="PS51192">
    <property type="entry name" value="HELICASE_ATP_BIND_1"/>
    <property type="match status" value="1"/>
</dbReference>
<dbReference type="GO" id="GO:0000785">
    <property type="term" value="C:chromatin"/>
    <property type="evidence" value="ECO:0007669"/>
    <property type="project" value="TreeGrafter"/>
</dbReference>
<feature type="region of interest" description="Disordered" evidence="11">
    <location>
        <begin position="180"/>
        <end position="292"/>
    </location>
</feature>
<proteinExistence type="predicted"/>
<evidence type="ECO:0000259" key="13">
    <source>
        <dbReference type="PROSITE" id="PS51192"/>
    </source>
</evidence>
<feature type="region of interest" description="Disordered" evidence="11">
    <location>
        <begin position="1482"/>
        <end position="1557"/>
    </location>
</feature>
<sequence>MDNHSSENEDPSMAANILSQFTAVNANRNPESSNHKAKKQIIQIAAPTLDNEEDYDFLPGHLKVEEILDKVNDSYQVKFSTRLASGDTVNLSASYIRTLQNGPDALSQFNQLGARRLPTSNDSSEEEMVALRQRPSRTQPQKDSFYVNSTTLNLSSDDDPLARPSTRLIRASRRRVVLHDSDNASTTLSRRRSSRLVQSTAPQNVESSADESTGSSTNERPRRQGRPGQPSKPDSDDESMLSSDDEQPRRRGQRPRRPGRPLKSYKLENSKPIQLGVRSSQRVKSSRSMAERLEDDISAAEDNSSEVKYSATKEFFKKLPKDDIFRTRHRQLCNACHSVDYEKGTLVFCQGCTTSYHQKCLGPRIQREHLVTKVGEGDFVLQCRRCLGSAHIKDPLSPHQGACTQCHQLGPLSKPLRSRMTAREEQLLREENGGSDPIVDIDTPLYNVDCIMFRCASCERAWHMNHLPPRGRNSFRGMEESDSADEDEQRFREYSRRFTCQDCTNMPGEIETLVAWRPVDLDSFIPGYTSDMIEETAKEYLIKWRKKSYFQTSWMPGPWVWAMTAAASRKAFNKSSKSQKPIMTKEDAIPEEFLRVDIIFDLEYSNVVSNSTFEIDIARVKEVSKIYVKYKGLPYEDAVWETIPSPKETERWHDYQMAYKDWVAGKYVHVPKSHILKKNLATARSKDFATQLAKQTQPTLLTGGKIMDYQKDGLNWLYYMWYKEQNAILADEMGLGKTIQVIALFATLVQDHKCWPFLVVVPNSTCPNWRREIKTWAPWLRVVMYYGSSAARKIAHDYEMFPDGTSDLRCHIVVTSYDSMIDDKARRLFSNIPWAGLVVDEGQRLKNDKNQLYEVLTRIRFPFKVLLTGTPLQNNIRELFNIIQFCDASKNAEALEQQYGRDFTKETLAELHDMIRPYFLRRTKAQVLTFLPPMAQIILPVTMSVVQKKLYKSILAKNPQLIQSIFKRNPESTLKRTERHNLNNILMQLRKCLCHPFVYSKAIEERTINAALSHRNLVEASSKLQLLELLLPKLQERGHRVLMFSQFLDNLDVVEDFLDGLGLLHRRLDGSMSSLQKQKQIDDFNAPDSPYFAFLLSTRSGGVGINLVTADTVIIMDPDFNPHQDIQALSRAHRIGQRKKVLVFQLVTKGSAEEKIMQIGKKKMALDQVLIEHMDAEDDTEVDLEAILRHGADALFDDDTTDDIHYDNESIEKLLDRSQMENTKAGDDGSAESQFSFARVWINDTLSDKLGNSETATPSETVWNKILQERERIAAEEEKANAQALGRGKRKRQTVDYAHQHGGVEQHLLSSPKPSGKDDTDAEFQSFGPESDTEDIDTDGDFVSESRKSSNEKDSGEKHSVKVRPFKRTTVPDASWPLNGAMMEGNGGSSTTENPPRRCVACDQNHQTGHCPLKLAGVEHCGLCGIAHYGRGRTCPHLNSETQVALMLGSLKESPEQRALVDEATKYLRGIRGDLVRRKKLKTIKGTGGSLPQTPPPPISHPGQNAQAYPPHPQLPPLPGQHIAAYHPPPPPPSHPQQPYPYPYPPPPGSSYPGMAK</sequence>
<feature type="compositionally biased region" description="Polar residues" evidence="11">
    <location>
        <begin position="197"/>
        <end position="218"/>
    </location>
</feature>
<evidence type="ECO:0000256" key="5">
    <source>
        <dbReference type="ARBA" id="ARBA00022771"/>
    </source>
</evidence>
<dbReference type="PANTHER" id="PTHR45623:SF17">
    <property type="entry name" value="CHROMODOMAIN-HELICASE-DNA-BINDING PROTEIN 3-RELATED"/>
    <property type="match status" value="1"/>
</dbReference>
<feature type="compositionally biased region" description="Low complexity" evidence="11">
    <location>
        <begin position="277"/>
        <end position="288"/>
    </location>
</feature>
<feature type="domain" description="Helicase ATP-binding" evidence="13">
    <location>
        <begin position="718"/>
        <end position="889"/>
    </location>
</feature>
<evidence type="ECO:0000256" key="10">
    <source>
        <dbReference type="PROSITE-ProRule" id="PRU00146"/>
    </source>
</evidence>
<keyword evidence="8" id="KW-0067">ATP-binding</keyword>
<dbReference type="PROSITE" id="PS50016">
    <property type="entry name" value="ZF_PHD_2"/>
    <property type="match status" value="1"/>
</dbReference>
<dbReference type="InterPro" id="IPR011011">
    <property type="entry name" value="Znf_FYVE_PHD"/>
</dbReference>
<gene>
    <name evidence="15" type="ORF">EMCG_08010</name>
</gene>
<evidence type="ECO:0000313" key="16">
    <source>
        <dbReference type="Proteomes" id="UP000034164"/>
    </source>
</evidence>
<dbReference type="Pfam" id="PF00176">
    <property type="entry name" value="SNF2-rel_dom"/>
    <property type="match status" value="1"/>
</dbReference>
<evidence type="ECO:0000256" key="4">
    <source>
        <dbReference type="ARBA" id="ARBA00022741"/>
    </source>
</evidence>
<evidence type="ECO:0000256" key="11">
    <source>
        <dbReference type="SAM" id="MobiDB-lite"/>
    </source>
</evidence>
<feature type="compositionally biased region" description="Acidic residues" evidence="11">
    <location>
        <begin position="235"/>
        <end position="245"/>
    </location>
</feature>
<comment type="subunit">
    <text evidence="2">Component of the NuA4 histone acetyltransferase complex.</text>
</comment>
<dbReference type="InterPro" id="IPR013083">
    <property type="entry name" value="Znf_RING/FYVE/PHD"/>
</dbReference>
<dbReference type="EMBL" id="LCZI01000501">
    <property type="protein sequence ID" value="KKZ66239.1"/>
    <property type="molecule type" value="Genomic_DNA"/>
</dbReference>
<keyword evidence="4" id="KW-0547">Nucleotide-binding</keyword>
<dbReference type="Pfam" id="PF15446">
    <property type="entry name" value="zf-PHD-like"/>
    <property type="match status" value="1"/>
</dbReference>
<feature type="region of interest" description="Disordered" evidence="11">
    <location>
        <begin position="131"/>
        <end position="164"/>
    </location>
</feature>
<dbReference type="InterPro" id="IPR027417">
    <property type="entry name" value="P-loop_NTPase"/>
</dbReference>
<evidence type="ECO:0000256" key="7">
    <source>
        <dbReference type="ARBA" id="ARBA00022833"/>
    </source>
</evidence>
<dbReference type="PANTHER" id="PTHR45623">
    <property type="entry name" value="CHROMODOMAIN-HELICASE-DNA-BINDING PROTEIN 3-RELATED-RELATED"/>
    <property type="match status" value="1"/>
</dbReference>
<feature type="compositionally biased region" description="Basic residues" evidence="11">
    <location>
        <begin position="250"/>
        <end position="260"/>
    </location>
</feature>
<dbReference type="SUPFAM" id="SSF57903">
    <property type="entry name" value="FYVE/PHD zinc finger"/>
    <property type="match status" value="1"/>
</dbReference>
<protein>
    <recommendedName>
        <fullName evidence="17">Chromatin remodeling complex subunit</fullName>
    </recommendedName>
</protein>
<feature type="compositionally biased region" description="Acidic residues" evidence="11">
    <location>
        <begin position="1331"/>
        <end position="1342"/>
    </location>
</feature>
<dbReference type="SMART" id="SM00249">
    <property type="entry name" value="PHD"/>
    <property type="match status" value="2"/>
</dbReference>
<dbReference type="InterPro" id="IPR001965">
    <property type="entry name" value="Znf_PHD"/>
</dbReference>
<dbReference type="GO" id="GO:0005634">
    <property type="term" value="C:nucleus"/>
    <property type="evidence" value="ECO:0007669"/>
    <property type="project" value="UniProtKB-SubCell"/>
</dbReference>
<evidence type="ECO:0008006" key="17">
    <source>
        <dbReference type="Google" id="ProtNLM"/>
    </source>
</evidence>
<dbReference type="InterPro" id="IPR019786">
    <property type="entry name" value="Zinc_finger_PHD-type_CS"/>
</dbReference>
<dbReference type="GO" id="GO:0140658">
    <property type="term" value="F:ATP-dependent chromatin remodeler activity"/>
    <property type="evidence" value="ECO:0007669"/>
    <property type="project" value="TreeGrafter"/>
</dbReference>
<dbReference type="Gene3D" id="3.30.40.10">
    <property type="entry name" value="Zinc/RING finger domain, C3HC4 (zinc finger)"/>
    <property type="match status" value="1"/>
</dbReference>
<dbReference type="CDD" id="cd15489">
    <property type="entry name" value="PHD_SF"/>
    <property type="match status" value="1"/>
</dbReference>
<evidence type="ECO:0000313" key="15">
    <source>
        <dbReference type="EMBL" id="KKZ66239.1"/>
    </source>
</evidence>
<dbReference type="Gene3D" id="3.40.50.10810">
    <property type="entry name" value="Tandem AAA-ATPase domain"/>
    <property type="match status" value="1"/>
</dbReference>